<protein>
    <submittedName>
        <fullName evidence="3">Uncharacterized protein</fullName>
    </submittedName>
</protein>
<organism evidence="3">
    <name type="scientific">viral metagenome</name>
    <dbReference type="NCBI Taxonomy" id="1070528"/>
    <lineage>
        <taxon>unclassified sequences</taxon>
        <taxon>metagenomes</taxon>
        <taxon>organismal metagenomes</taxon>
    </lineage>
</organism>
<proteinExistence type="predicted"/>
<accession>A0A6C0JGG7</accession>
<dbReference type="EMBL" id="MN740401">
    <property type="protein sequence ID" value="QHU04473.1"/>
    <property type="molecule type" value="Genomic_DNA"/>
</dbReference>
<keyword evidence="2" id="KW-0472">Membrane</keyword>
<keyword evidence="2" id="KW-1133">Transmembrane helix</keyword>
<dbReference type="AlphaFoldDB" id="A0A6C0JGG7"/>
<feature type="coiled-coil region" evidence="1">
    <location>
        <begin position="72"/>
        <end position="116"/>
    </location>
</feature>
<evidence type="ECO:0000313" key="3">
    <source>
        <dbReference type="EMBL" id="QHU04473.1"/>
    </source>
</evidence>
<evidence type="ECO:0000256" key="2">
    <source>
        <dbReference type="SAM" id="Phobius"/>
    </source>
</evidence>
<keyword evidence="1" id="KW-0175">Coiled coil</keyword>
<feature type="transmembrane region" description="Helical" evidence="2">
    <location>
        <begin position="121"/>
        <end position="141"/>
    </location>
</feature>
<sequence length="144" mass="15840">MSTPGQVADGQLADLEVKYQTAKSDYDTKVAGALAMTTGTDVNTALTGVLAAKQKMMDILNQMVAITTQVPNTNLDSKRRELLDRLHDLERQYNLLSASDDQLKTLQRIRDREEEKFEGPFLVYSGLFILGCLGLAGAMVMKAI</sequence>
<evidence type="ECO:0000256" key="1">
    <source>
        <dbReference type="SAM" id="Coils"/>
    </source>
</evidence>
<keyword evidence="2" id="KW-0812">Transmembrane</keyword>
<name>A0A6C0JGG7_9ZZZZ</name>
<reference evidence="3" key="1">
    <citation type="journal article" date="2020" name="Nature">
        <title>Giant virus diversity and host interactions through global metagenomics.</title>
        <authorList>
            <person name="Schulz F."/>
            <person name="Roux S."/>
            <person name="Paez-Espino D."/>
            <person name="Jungbluth S."/>
            <person name="Walsh D.A."/>
            <person name="Denef V.J."/>
            <person name="McMahon K.D."/>
            <person name="Konstantinidis K.T."/>
            <person name="Eloe-Fadrosh E.A."/>
            <person name="Kyrpides N.C."/>
            <person name="Woyke T."/>
        </authorList>
    </citation>
    <scope>NUCLEOTIDE SEQUENCE</scope>
    <source>
        <strain evidence="3">GVMAG-M-3300027708-51</strain>
    </source>
</reference>